<evidence type="ECO:0000313" key="2">
    <source>
        <dbReference type="EMBL" id="MFC3965151.1"/>
    </source>
</evidence>
<reference evidence="3" key="1">
    <citation type="journal article" date="2019" name="Int. J. Syst. Evol. Microbiol.">
        <title>The Global Catalogue of Microorganisms (GCM) 10K type strain sequencing project: providing services to taxonomists for standard genome sequencing and annotation.</title>
        <authorList>
            <consortium name="The Broad Institute Genomics Platform"/>
            <consortium name="The Broad Institute Genome Sequencing Center for Infectious Disease"/>
            <person name="Wu L."/>
            <person name="Ma J."/>
        </authorList>
    </citation>
    <scope>NUCLEOTIDE SEQUENCE [LARGE SCALE GENOMIC DNA]</scope>
    <source>
        <strain evidence="3">CGMCC 4.7330</strain>
    </source>
</reference>
<dbReference type="Gene3D" id="2.30.40.10">
    <property type="entry name" value="Urease, subunit C, domain 1"/>
    <property type="match status" value="1"/>
</dbReference>
<protein>
    <submittedName>
        <fullName evidence="2">Amidohydrolase family protein</fullName>
    </submittedName>
</protein>
<dbReference type="Gene3D" id="3.10.310.70">
    <property type="match status" value="1"/>
</dbReference>
<dbReference type="InterPro" id="IPR032466">
    <property type="entry name" value="Metal_Hydrolase"/>
</dbReference>
<dbReference type="EMBL" id="JBHSAX010000019">
    <property type="protein sequence ID" value="MFC3965151.1"/>
    <property type="molecule type" value="Genomic_DNA"/>
</dbReference>
<evidence type="ECO:0000259" key="1">
    <source>
        <dbReference type="Pfam" id="PF07969"/>
    </source>
</evidence>
<dbReference type="Pfam" id="PF07969">
    <property type="entry name" value="Amidohydro_3"/>
    <property type="match status" value="2"/>
</dbReference>
<organism evidence="2 3">
    <name type="scientific">Nocardia jiangsuensis</name>
    <dbReference type="NCBI Taxonomy" id="1691563"/>
    <lineage>
        <taxon>Bacteria</taxon>
        <taxon>Bacillati</taxon>
        <taxon>Actinomycetota</taxon>
        <taxon>Actinomycetes</taxon>
        <taxon>Mycobacteriales</taxon>
        <taxon>Nocardiaceae</taxon>
        <taxon>Nocardia</taxon>
    </lineage>
</organism>
<feature type="domain" description="Amidohydrolase 3" evidence="1">
    <location>
        <begin position="40"/>
        <end position="184"/>
    </location>
</feature>
<dbReference type="SUPFAM" id="SSF51338">
    <property type="entry name" value="Composite domain of metallo-dependent hydrolases"/>
    <property type="match status" value="1"/>
</dbReference>
<dbReference type="SUPFAM" id="SSF51556">
    <property type="entry name" value="Metallo-dependent hydrolases"/>
    <property type="match status" value="1"/>
</dbReference>
<proteinExistence type="predicted"/>
<dbReference type="InterPro" id="IPR013108">
    <property type="entry name" value="Amidohydro_3"/>
</dbReference>
<comment type="caution">
    <text evidence="2">The sequence shown here is derived from an EMBL/GenBank/DDBJ whole genome shotgun (WGS) entry which is preliminary data.</text>
</comment>
<dbReference type="RefSeq" id="WP_378614902.1">
    <property type="nucleotide sequence ID" value="NZ_JBHSAX010000019.1"/>
</dbReference>
<dbReference type="PANTHER" id="PTHR22642:SF2">
    <property type="entry name" value="PROTEIN LONG AFTER FAR-RED 3"/>
    <property type="match status" value="1"/>
</dbReference>
<dbReference type="Gene3D" id="3.20.20.140">
    <property type="entry name" value="Metal-dependent hydrolases"/>
    <property type="match status" value="2"/>
</dbReference>
<evidence type="ECO:0000313" key="3">
    <source>
        <dbReference type="Proteomes" id="UP001595696"/>
    </source>
</evidence>
<accession>A0ABV8E028</accession>
<keyword evidence="3" id="KW-1185">Reference proteome</keyword>
<gene>
    <name evidence="2" type="ORF">ACFO0B_24455</name>
</gene>
<sequence length="407" mass="43326">MSWLLRDVTLTDRAGSVDVRLDAGVVAEVGPGLRARGETEVDGGGAVLLPGLHDHHIHLHGAAAARESVDCAAGLDALLAAEAARIRAVGAGVSVDRHTLDHLVPDRPVRVQHRSGALWMLNTAALAELEPLPHLPGIERDAAGEPTGRLWRLDDLLRGTWPPRGDLTALGRELTAYGITGVTDATPGLTSVPALPQRVTLLGERKLLLHDHDLPGYDELRDRIAALHDRGLPVAVHCVTRVSLLLTLAVLDEIGILPGDRIEHGAVIPDPAALRGITVVTQPGFVVANRERYRAEVDPDDLPHLYPYASLLAAGVPVLPSSDAPYGPLDPWAVMRAAASRELVPGERVSIRTVLDGFLHGADLRPRTVAVGAPADLILLAAPLHTALDAPDAALVRHVWIDGRQVR</sequence>
<dbReference type="InterPro" id="IPR011059">
    <property type="entry name" value="Metal-dep_hydrolase_composite"/>
</dbReference>
<name>A0ABV8E028_9NOCA</name>
<dbReference type="Proteomes" id="UP001595696">
    <property type="component" value="Unassembled WGS sequence"/>
</dbReference>
<dbReference type="PANTHER" id="PTHR22642">
    <property type="entry name" value="IMIDAZOLONEPROPIONASE"/>
    <property type="match status" value="1"/>
</dbReference>
<feature type="domain" description="Amidohydrolase 3" evidence="1">
    <location>
        <begin position="217"/>
        <end position="406"/>
    </location>
</feature>